<gene>
    <name evidence="2" type="ORF">BECKTUN1418D_GA0071000_102213</name>
    <name evidence="4" type="ORF">BECKTUN1418E_GA0071001_10579</name>
    <name evidence="3" type="ORF">BECKTUN1418F_GA0071002_10599</name>
</gene>
<protein>
    <submittedName>
        <fullName evidence="3">Nucleotidyl transferase</fullName>
    </submittedName>
</protein>
<dbReference type="CDD" id="cd06422">
    <property type="entry name" value="NTP_transferase_like_1"/>
    <property type="match status" value="1"/>
</dbReference>
<dbReference type="EMBL" id="CAADFX010000022">
    <property type="protein sequence ID" value="VFK54356.1"/>
    <property type="molecule type" value="Genomic_DNA"/>
</dbReference>
<proteinExistence type="predicted"/>
<organism evidence="3">
    <name type="scientific">Candidatus Kentrum sp. TUN</name>
    <dbReference type="NCBI Taxonomy" id="2126343"/>
    <lineage>
        <taxon>Bacteria</taxon>
        <taxon>Pseudomonadati</taxon>
        <taxon>Pseudomonadota</taxon>
        <taxon>Gammaproteobacteria</taxon>
        <taxon>Candidatus Kentrum</taxon>
    </lineage>
</organism>
<keyword evidence="3" id="KW-0808">Transferase</keyword>
<dbReference type="Gene3D" id="3.90.550.10">
    <property type="entry name" value="Spore Coat Polysaccharide Biosynthesis Protein SpsA, Chain A"/>
    <property type="match status" value="1"/>
</dbReference>
<evidence type="ECO:0000259" key="1">
    <source>
        <dbReference type="Pfam" id="PF00483"/>
    </source>
</evidence>
<evidence type="ECO:0000313" key="4">
    <source>
        <dbReference type="EMBL" id="VFK60170.1"/>
    </source>
</evidence>
<dbReference type="GO" id="GO:0016740">
    <property type="term" value="F:transferase activity"/>
    <property type="evidence" value="ECO:0007669"/>
    <property type="project" value="UniProtKB-KW"/>
</dbReference>
<dbReference type="EMBL" id="CAADFV010000057">
    <property type="protein sequence ID" value="VFK60170.1"/>
    <property type="molecule type" value="Genomic_DNA"/>
</dbReference>
<name>A0A450ZM53_9GAMM</name>
<dbReference type="EMBL" id="CAADFY010000059">
    <property type="protein sequence ID" value="VFK54864.1"/>
    <property type="molecule type" value="Genomic_DNA"/>
</dbReference>
<evidence type="ECO:0000313" key="3">
    <source>
        <dbReference type="EMBL" id="VFK54864.1"/>
    </source>
</evidence>
<sequence length="213" mass="23786">MRPLTDATPKPLLPVGDRPLIVHLINRLVREGYTDLTINHAYMGAHIEKTLGDGRKFGACIRYSREQSALDTGGGIRNVIPSLGDDPFLVVNGDIWTDYPFSRLVDKPRRLGHIVLVKNPPYNIKGDFGLVSPETPDASVSNHAGEWLTFTGLGVYRPALFLDWEPGNFPLAQVLRRAADRGEITGERYRGDWQDIGTPKRLYELNQTVAHES</sequence>
<dbReference type="Pfam" id="PF00483">
    <property type="entry name" value="NTP_transferase"/>
    <property type="match status" value="1"/>
</dbReference>
<dbReference type="InterPro" id="IPR050486">
    <property type="entry name" value="Mannose-1P_guanyltransferase"/>
</dbReference>
<reference evidence="3" key="1">
    <citation type="submission" date="2019-02" db="EMBL/GenBank/DDBJ databases">
        <authorList>
            <person name="Gruber-Vodicka R. H."/>
            <person name="Seah K. B. B."/>
        </authorList>
    </citation>
    <scope>NUCLEOTIDE SEQUENCE</scope>
    <source>
        <strain evidence="2">BECK_BY1</strain>
        <strain evidence="4">BECK_BY2</strain>
        <strain evidence="3">BECK_BY3</strain>
    </source>
</reference>
<dbReference type="InterPro" id="IPR029044">
    <property type="entry name" value="Nucleotide-diphossugar_trans"/>
</dbReference>
<feature type="domain" description="Nucleotidyl transferase" evidence="1">
    <location>
        <begin position="1"/>
        <end position="134"/>
    </location>
</feature>
<evidence type="ECO:0000313" key="2">
    <source>
        <dbReference type="EMBL" id="VFK54356.1"/>
    </source>
</evidence>
<accession>A0A450ZM53</accession>
<dbReference type="InterPro" id="IPR005835">
    <property type="entry name" value="NTP_transferase_dom"/>
</dbReference>
<dbReference type="AlphaFoldDB" id="A0A450ZM53"/>
<dbReference type="SUPFAM" id="SSF53448">
    <property type="entry name" value="Nucleotide-diphospho-sugar transferases"/>
    <property type="match status" value="1"/>
</dbReference>
<dbReference type="PANTHER" id="PTHR22572">
    <property type="entry name" value="SUGAR-1-PHOSPHATE GUANYL TRANSFERASE"/>
    <property type="match status" value="1"/>
</dbReference>